<dbReference type="EMBL" id="CP038033">
    <property type="protein sequence ID" value="QBQ55833.1"/>
    <property type="molecule type" value="Genomic_DNA"/>
</dbReference>
<evidence type="ECO:0000313" key="1">
    <source>
        <dbReference type="EMBL" id="QBQ55833.1"/>
    </source>
</evidence>
<dbReference type="AlphaFoldDB" id="A0A4P7BZZ7"/>
<reference evidence="1 2" key="1">
    <citation type="submission" date="2019-03" db="EMBL/GenBank/DDBJ databases">
        <title>The genome sequence of Nitrosococcus wardiae strain D1FHST reveals the archetypal metabolic capacity of ammonia-oxidizing Gammaproteobacteria.</title>
        <authorList>
            <person name="Wang L."/>
            <person name="Lim C.K."/>
            <person name="Hanson T.E."/>
            <person name="Dang H."/>
            <person name="Klotz M.G."/>
        </authorList>
    </citation>
    <scope>NUCLEOTIDE SEQUENCE [LARGE SCALE GENOMIC DNA]</scope>
    <source>
        <strain evidence="1 2">D1FHS</strain>
    </source>
</reference>
<dbReference type="KEGG" id="nwr:E3U44_15920"/>
<keyword evidence="2" id="KW-1185">Reference proteome</keyword>
<accession>A0A4P7BZZ7</accession>
<sequence length="68" mass="8132">MKVYGTVVLISLLKSKNLEHYVLEKEDGSWVKWYPKDEDHQQRIMLQVVEYNFSKQMNEKRNCATPSK</sequence>
<evidence type="ECO:0000313" key="2">
    <source>
        <dbReference type="Proteomes" id="UP000294325"/>
    </source>
</evidence>
<gene>
    <name evidence="1" type="ORF">E3U44_15920</name>
</gene>
<dbReference type="RefSeq" id="WP_134359088.1">
    <property type="nucleotide sequence ID" value="NZ_CP038033.1"/>
</dbReference>
<name>A0A4P7BZZ7_9GAMM</name>
<proteinExistence type="predicted"/>
<dbReference type="Proteomes" id="UP000294325">
    <property type="component" value="Chromosome"/>
</dbReference>
<organism evidence="1 2">
    <name type="scientific">Nitrosococcus wardiae</name>
    <dbReference type="NCBI Taxonomy" id="1814290"/>
    <lineage>
        <taxon>Bacteria</taxon>
        <taxon>Pseudomonadati</taxon>
        <taxon>Pseudomonadota</taxon>
        <taxon>Gammaproteobacteria</taxon>
        <taxon>Chromatiales</taxon>
        <taxon>Chromatiaceae</taxon>
        <taxon>Nitrosococcus</taxon>
    </lineage>
</organism>
<protein>
    <submittedName>
        <fullName evidence="1">Uncharacterized protein</fullName>
    </submittedName>
</protein>